<sequence>MSSAADSPTSAAHSEGEPRYATRDQLRAMAHPVRMRIIERVGRRGTARAADLAADLDMPANSVSYHLRTLARGGVITEAPEAARDKRDRVWKLAQSNFQHAPAATPTGQAVGVDHEYLEASGATTLSAIEWIRSAWAAEIAQRTAHFPETEERQAFARLISAPLRLSPGQARELFETVAAKIDEFVSLNRDESGADLPGDPDSEGDAQDLQMLFTVVGGRPHRAGPEGAQAASPHSSSAASPSSRA</sequence>
<feature type="region of interest" description="Disordered" evidence="1">
    <location>
        <begin position="1"/>
        <end position="26"/>
    </location>
</feature>
<feature type="compositionally biased region" description="Low complexity" evidence="1">
    <location>
        <begin position="229"/>
        <end position="246"/>
    </location>
</feature>
<dbReference type="InterPro" id="IPR001845">
    <property type="entry name" value="HTH_ArsR_DNA-bd_dom"/>
</dbReference>
<feature type="region of interest" description="Disordered" evidence="1">
    <location>
        <begin position="191"/>
        <end position="210"/>
    </location>
</feature>
<evidence type="ECO:0000313" key="6">
    <source>
        <dbReference type="Proteomes" id="UP000282185"/>
    </source>
</evidence>
<evidence type="ECO:0000259" key="2">
    <source>
        <dbReference type="SMART" id="SM00418"/>
    </source>
</evidence>
<evidence type="ECO:0000256" key="1">
    <source>
        <dbReference type="SAM" id="MobiDB-lite"/>
    </source>
</evidence>
<feature type="region of interest" description="Disordered" evidence="1">
    <location>
        <begin position="217"/>
        <end position="246"/>
    </location>
</feature>
<feature type="compositionally biased region" description="Polar residues" evidence="1">
    <location>
        <begin position="1"/>
        <end position="12"/>
    </location>
</feature>
<reference evidence="4 6" key="2">
    <citation type="submission" date="2018-08" db="EMBL/GenBank/DDBJ databases">
        <title>Brachybacterium saurashtrense DSM 23186.</title>
        <authorList>
            <person name="Li Y."/>
        </authorList>
    </citation>
    <scope>NUCLEOTIDE SEQUENCE [LARGE SCALE GENOMIC DNA]</scope>
    <source>
        <strain evidence="4 6">DSM 23186</strain>
    </source>
</reference>
<keyword evidence="5" id="KW-1185">Reference proteome</keyword>
<dbReference type="Pfam" id="PF12840">
    <property type="entry name" value="HTH_20"/>
    <property type="match status" value="1"/>
</dbReference>
<feature type="compositionally biased region" description="Basic and acidic residues" evidence="1">
    <location>
        <begin position="14"/>
        <end position="26"/>
    </location>
</feature>
<organism evidence="4 6">
    <name type="scientific">Brachybacterium saurashtrense</name>
    <dbReference type="NCBI Taxonomy" id="556288"/>
    <lineage>
        <taxon>Bacteria</taxon>
        <taxon>Bacillati</taxon>
        <taxon>Actinomycetota</taxon>
        <taxon>Actinomycetes</taxon>
        <taxon>Micrococcales</taxon>
        <taxon>Dermabacteraceae</taxon>
        <taxon>Brachybacterium</taxon>
    </lineage>
</organism>
<accession>A0A345YL71</accession>
<dbReference type="Gene3D" id="1.10.10.10">
    <property type="entry name" value="Winged helix-like DNA-binding domain superfamily/Winged helix DNA-binding domain"/>
    <property type="match status" value="1"/>
</dbReference>
<dbReference type="SUPFAM" id="SSF46785">
    <property type="entry name" value="Winged helix' DNA-binding domain"/>
    <property type="match status" value="1"/>
</dbReference>
<reference evidence="3 5" key="1">
    <citation type="submission" date="2018-07" db="EMBL/GenBank/DDBJ databases">
        <title>Brachybacterium saurashtrense DSM 23186 genome sequence.</title>
        <authorList>
            <person name="Guo L."/>
        </authorList>
    </citation>
    <scope>NUCLEOTIDE SEQUENCE [LARGE SCALE GENOMIC DNA]</scope>
    <source>
        <strain evidence="3 5">DSM 23186</strain>
    </source>
</reference>
<gene>
    <name evidence="3" type="ORF">DWV08_02885</name>
    <name evidence="4" type="ORF">DXU92_08015</name>
</gene>
<dbReference type="KEGG" id="bsau:DWV08_02885"/>
<evidence type="ECO:0000313" key="4">
    <source>
        <dbReference type="EMBL" id="RRR23285.1"/>
    </source>
</evidence>
<protein>
    <submittedName>
        <fullName evidence="4">ArsR family transcriptional regulator</fullName>
    </submittedName>
</protein>
<dbReference type="GO" id="GO:0003700">
    <property type="term" value="F:DNA-binding transcription factor activity"/>
    <property type="evidence" value="ECO:0007669"/>
    <property type="project" value="InterPro"/>
</dbReference>
<evidence type="ECO:0000313" key="5">
    <source>
        <dbReference type="Proteomes" id="UP000254236"/>
    </source>
</evidence>
<dbReference type="Proteomes" id="UP000282185">
    <property type="component" value="Unassembled WGS sequence"/>
</dbReference>
<dbReference type="InterPro" id="IPR036390">
    <property type="entry name" value="WH_DNA-bd_sf"/>
</dbReference>
<dbReference type="OrthoDB" id="7945987at2"/>
<dbReference type="RefSeq" id="WP_115412427.1">
    <property type="nucleotide sequence ID" value="NZ_CP031356.1"/>
</dbReference>
<dbReference type="SMART" id="SM00418">
    <property type="entry name" value="HTH_ARSR"/>
    <property type="match status" value="1"/>
</dbReference>
<name>A0A345YL71_9MICO</name>
<evidence type="ECO:0000313" key="3">
    <source>
        <dbReference type="EMBL" id="AXK44673.1"/>
    </source>
</evidence>
<dbReference type="EMBL" id="QSWH01000003">
    <property type="protein sequence ID" value="RRR23285.1"/>
    <property type="molecule type" value="Genomic_DNA"/>
</dbReference>
<dbReference type="AlphaFoldDB" id="A0A345YL71"/>
<dbReference type="InterPro" id="IPR036388">
    <property type="entry name" value="WH-like_DNA-bd_sf"/>
</dbReference>
<dbReference type="Proteomes" id="UP000254236">
    <property type="component" value="Chromosome"/>
</dbReference>
<feature type="domain" description="HTH arsR-type" evidence="2">
    <location>
        <begin position="24"/>
        <end position="119"/>
    </location>
</feature>
<proteinExistence type="predicted"/>
<dbReference type="EMBL" id="CP031356">
    <property type="protein sequence ID" value="AXK44673.1"/>
    <property type="molecule type" value="Genomic_DNA"/>
</dbReference>